<evidence type="ECO:0000313" key="1">
    <source>
        <dbReference type="EMBL" id="CAB4161676.1"/>
    </source>
</evidence>
<protein>
    <submittedName>
        <fullName evidence="1">Uncharacterized protein</fullName>
    </submittedName>
</protein>
<dbReference type="EMBL" id="LR796718">
    <property type="protein sequence ID" value="CAB4161676.1"/>
    <property type="molecule type" value="Genomic_DNA"/>
</dbReference>
<reference evidence="1" key="1">
    <citation type="submission" date="2020-04" db="EMBL/GenBank/DDBJ databases">
        <authorList>
            <person name="Chiriac C."/>
            <person name="Salcher M."/>
            <person name="Ghai R."/>
            <person name="Kavagutti S V."/>
        </authorList>
    </citation>
    <scope>NUCLEOTIDE SEQUENCE</scope>
</reference>
<sequence>MPTYTINGKRVKTETALTDDQIDEIAADLGTASAPTQPKRSALSPFEQGALNVYGGLIRGAGSIGSTILWPIDKAQDLYYGDRGPTVNGLITGQQPLSRNEERRRQIDEGVQNLFGSDPESTGYSVGKLASEVAGTAGLGPLMAGGARAVPVLARFAPALETGGLAPQMERGVTNMLTRAGAGAATGGAATLAVDPSQTAAGAGFGAAFGLGAPVVNALGRFAGKAVERGYRGSKARALLTAAEGRGQDIVDILRGNVELVPGSLPTAGEAAAPLNLTRYSALQQTASERVPELVTPYFQRAQQQEAARKAAVQAVGRTPAELAAAKAARSAEGNRLYKLAEQGLLQTDDTLLPLLGRPSMNKAFDHAAKLAKEAGEPFVIGKNVPEQVIPSSILDEFGNPVGETVIPAQAAEFPVKSLHYVKLALDDLLKNPKEFGIAATEARMIGDTRKQFINWLETNSPEYGQARTAFAEASKPINQMEIGQYLESKLTSGLGQERAQTFATAVKNAPGTIKSAVTGAPRAKDLSEMLTPDQLKAVQSVQEDLERGVLFESQARAASRIGPTAEKAATSASAEASGGAMPSFLSRVQTVANALMKRITTGMDRKLAIEIATEMLDPKLAADAMEKALAREAKIQGAKRVVGNVTGFVPKAVTSATAVNMLRPQSSNNNALAE</sequence>
<accession>A0A6J5NVT3</accession>
<name>A0A6J5NVT3_9CAUD</name>
<gene>
    <name evidence="1" type="ORF">UFOVP761_32</name>
</gene>
<organism evidence="1">
    <name type="scientific">uncultured Caudovirales phage</name>
    <dbReference type="NCBI Taxonomy" id="2100421"/>
    <lineage>
        <taxon>Viruses</taxon>
        <taxon>Duplodnaviria</taxon>
        <taxon>Heunggongvirae</taxon>
        <taxon>Uroviricota</taxon>
        <taxon>Caudoviricetes</taxon>
        <taxon>Peduoviridae</taxon>
        <taxon>Maltschvirus</taxon>
        <taxon>Maltschvirus maltsch</taxon>
    </lineage>
</organism>
<proteinExistence type="predicted"/>